<proteinExistence type="predicted"/>
<dbReference type="Proteomes" id="UP001292571">
    <property type="component" value="Unassembled WGS sequence"/>
</dbReference>
<keyword evidence="1" id="KW-0732">Signal</keyword>
<organism evidence="2 3">
    <name type="scientific">Pseudomonas spirodelae</name>
    <dbReference type="NCBI Taxonomy" id="3101751"/>
    <lineage>
        <taxon>Bacteria</taxon>
        <taxon>Pseudomonadati</taxon>
        <taxon>Pseudomonadota</taxon>
        <taxon>Gammaproteobacteria</taxon>
        <taxon>Pseudomonadales</taxon>
        <taxon>Pseudomonadaceae</taxon>
        <taxon>Pseudomonas</taxon>
    </lineage>
</organism>
<evidence type="ECO:0000256" key="1">
    <source>
        <dbReference type="SAM" id="SignalP"/>
    </source>
</evidence>
<evidence type="ECO:0000313" key="2">
    <source>
        <dbReference type="EMBL" id="MEA1607544.1"/>
    </source>
</evidence>
<gene>
    <name evidence="2" type="ORF">SOP97_17235</name>
</gene>
<dbReference type="RefSeq" id="WP_322950273.1">
    <property type="nucleotide sequence ID" value="NZ_JAYEET010000051.1"/>
</dbReference>
<keyword evidence="3" id="KW-1185">Reference proteome</keyword>
<protein>
    <submittedName>
        <fullName evidence="2">DUF481 domain-containing protein</fullName>
    </submittedName>
</protein>
<comment type="caution">
    <text evidence="2">The sequence shown here is derived from an EMBL/GenBank/DDBJ whole genome shotgun (WGS) entry which is preliminary data.</text>
</comment>
<evidence type="ECO:0000313" key="3">
    <source>
        <dbReference type="Proteomes" id="UP001292571"/>
    </source>
</evidence>
<dbReference type="InterPro" id="IPR007433">
    <property type="entry name" value="DUF481"/>
</dbReference>
<accession>A0ABU5PD61</accession>
<feature type="signal peptide" evidence="1">
    <location>
        <begin position="1"/>
        <end position="20"/>
    </location>
</feature>
<feature type="chain" id="PRO_5047376888" evidence="1">
    <location>
        <begin position="21"/>
        <end position="332"/>
    </location>
</feature>
<name>A0ABU5PD61_9PSED</name>
<sequence>MLLRNLLCLLSLSLTAPAWADTVWLNNGDRLSGEIVLLDGGKLALKTQYAGQVLIAWKDIDTLRSDKPLLVRRQGLDSERSNQLEAAGKGMVRVVSERTQAVPLASITRLIPPRPVLQDRLWEGNLDAKLDMERDDNDTDEWKFKGNTRMEHGRWRHVLSGDLERKVKNEAKTADNWQLEYDLDRFITDNWFWRVGAEQNEDEFAFFTRQRSLGTGPGYRFWDNELGRLDVVGQFNRLQLQTRDADLALNTYSFSWDYKRLLWGTRLEFYSTAELQLPDIEQIDYVLDSEVGLRYRLNQWARLSLLYELDQVRGLGQSASERRYLLGVGVGW</sequence>
<dbReference type="EMBL" id="JAYEET010000051">
    <property type="protein sequence ID" value="MEA1607544.1"/>
    <property type="molecule type" value="Genomic_DNA"/>
</dbReference>
<reference evidence="2 3" key="1">
    <citation type="submission" date="2023-12" db="EMBL/GenBank/DDBJ databases">
        <title>Pseudomonas sp. T5W1.</title>
        <authorList>
            <person name="Maltman C."/>
        </authorList>
    </citation>
    <scope>NUCLEOTIDE SEQUENCE [LARGE SCALE GENOMIC DNA]</scope>
    <source>
        <strain evidence="2 3">T5W1</strain>
    </source>
</reference>
<dbReference type="Pfam" id="PF04338">
    <property type="entry name" value="DUF481"/>
    <property type="match status" value="1"/>
</dbReference>